<keyword evidence="2" id="KW-1185">Reference proteome</keyword>
<proteinExistence type="predicted"/>
<dbReference type="Gene3D" id="3.90.1480.10">
    <property type="entry name" value="Alpha-2,3-sialyltransferase"/>
    <property type="match status" value="1"/>
</dbReference>
<dbReference type="InterPro" id="IPR036715">
    <property type="entry name" value="A-2_3-sialylTrfase_sf"/>
</dbReference>
<sequence length="372" mass="44039">MKNIVIFGASTFGEVVAQFFSEYLPQIEIAYFLDNDQRKNAFMNYEVFIPNDENIRNHPIIIASMYYKEIKEQLEAYGLIEARDFFDSSAITIMKREMDTSKRIIQEMDDFGVEYHFVLREELRKYKKNDTLFIFGTGSSTNSFTEQQWDHINRCDSWGVNFWNVHRLVPTYYSTEFVYNDLDKFDMLMHNVKARSGYPLMYIKDIPSSNPNYYAYLINNFDSVPLTYDIRLHSFTEQSQRQMLLLIKLLNIEELLADEGIHLGGVTSITTVIFHAMAMGYKEIILCGVDLCNDTHFYEDSKDYIYDSNARYPNREEWQKREKHGVMSEEYALRADKYIYMINELFLQEKGITLYTASTQTELYPTLKLYFQ</sequence>
<dbReference type="Proteomes" id="UP001516620">
    <property type="component" value="Unassembled WGS sequence"/>
</dbReference>
<dbReference type="SUPFAM" id="SSF102414">
    <property type="entry name" value="Alpha-2,3/8-sialyltransferase CstII"/>
    <property type="match status" value="1"/>
</dbReference>
<comment type="caution">
    <text evidence="1">The sequence shown here is derived from an EMBL/GenBank/DDBJ whole genome shotgun (WGS) entry which is preliminary data.</text>
</comment>
<reference evidence="1 2" key="1">
    <citation type="submission" date="2021-01" db="EMBL/GenBank/DDBJ databases">
        <title>Paenibacillus sp.nov. isolated from the rhizosphere soil of tomato plant.</title>
        <authorList>
            <person name="Thin K.K."/>
            <person name="Zhang X."/>
            <person name="He S."/>
        </authorList>
    </citation>
    <scope>NUCLEOTIDE SEQUENCE [LARGE SCALE GENOMIC DNA]</scope>
    <source>
        <strain evidence="1 2">DXFW5</strain>
    </source>
</reference>
<organism evidence="1 2">
    <name type="scientific">Paenibacillus rhizolycopersici</name>
    <dbReference type="NCBI Taxonomy" id="2780073"/>
    <lineage>
        <taxon>Bacteria</taxon>
        <taxon>Bacillati</taxon>
        <taxon>Bacillota</taxon>
        <taxon>Bacilli</taxon>
        <taxon>Bacillales</taxon>
        <taxon>Paenibacillaceae</taxon>
        <taxon>Paenibacillus</taxon>
    </lineage>
</organism>
<dbReference type="Gene3D" id="3.40.50.720">
    <property type="entry name" value="NAD(P)-binding Rossmann-like Domain"/>
    <property type="match status" value="1"/>
</dbReference>
<name>A0ABS2H752_9BACL</name>
<gene>
    <name evidence="1" type="ORF">IM700_016475</name>
</gene>
<accession>A0ABS2H752</accession>
<evidence type="ECO:0000313" key="1">
    <source>
        <dbReference type="EMBL" id="MBM6997257.1"/>
    </source>
</evidence>
<dbReference type="EMBL" id="JADCNN020000016">
    <property type="protein sequence ID" value="MBM6997257.1"/>
    <property type="molecule type" value="Genomic_DNA"/>
</dbReference>
<dbReference type="RefSeq" id="WP_193417983.1">
    <property type="nucleotide sequence ID" value="NZ_JADCNN020000016.1"/>
</dbReference>
<evidence type="ECO:0000313" key="2">
    <source>
        <dbReference type="Proteomes" id="UP001516620"/>
    </source>
</evidence>
<protein>
    <submittedName>
        <fullName evidence="1">Uncharacterized protein</fullName>
    </submittedName>
</protein>